<proteinExistence type="predicted"/>
<organism evidence="1 2">
    <name type="scientific">Metabacillus bambusae</name>
    <dbReference type="NCBI Taxonomy" id="2795218"/>
    <lineage>
        <taxon>Bacteria</taxon>
        <taxon>Bacillati</taxon>
        <taxon>Bacillota</taxon>
        <taxon>Bacilli</taxon>
        <taxon>Bacillales</taxon>
        <taxon>Bacillaceae</taxon>
        <taxon>Metabacillus</taxon>
    </lineage>
</organism>
<dbReference type="Proteomes" id="UP000663981">
    <property type="component" value="Unassembled WGS sequence"/>
</dbReference>
<reference evidence="1 2" key="1">
    <citation type="submission" date="2021-03" db="EMBL/GenBank/DDBJ databases">
        <title>Whole genome sequence of Metabacillus bambusae BG109.</title>
        <authorList>
            <person name="Jeong J.W."/>
        </authorList>
    </citation>
    <scope>NUCLEOTIDE SEQUENCE [LARGE SCALE GENOMIC DNA]</scope>
    <source>
        <strain evidence="1 2">BG109</strain>
    </source>
</reference>
<gene>
    <name evidence="1" type="ORF">I7822_05575</name>
</gene>
<sequence length="326" mass="37488">MYNIQENKAIKVDAVTFSELQMLENDIEELLRCNIDMVCDEEESMLIVGRQVRNAHHGRSDLTAVDNNGNIVLIEIKRDRKNIESRKEAFEFQAIRYAASYATIEDPEDLVNKIYAPYIEKYRTEFENKSLTSTELGNRKLTEFLHVNGAEANFNKNQKVILVASEFDEQTLSAVAWLNSNGVNISCYKLIPYKINGDVYINVEKLLPLNDYHDYYVDFLEKTTALKKTGKKLSRRNLPKIDSMLEWGVVKAGDTILAKDRSEEAKLLKNGNVLINGVELSMQKWLKELYGWSSIQTYVFAIHKDSGKSLSKIREEYMNAIMENSE</sequence>
<evidence type="ECO:0000313" key="2">
    <source>
        <dbReference type="Proteomes" id="UP000663981"/>
    </source>
</evidence>
<dbReference type="InterPro" id="IPR011856">
    <property type="entry name" value="tRNA_endonuc-like_dom_sf"/>
</dbReference>
<protein>
    <recommendedName>
        <fullName evidence="3">RAMA domain-containing protein</fullName>
    </recommendedName>
</protein>
<dbReference type="RefSeq" id="WP_207975898.1">
    <property type="nucleotide sequence ID" value="NZ_JAGDEL010000003.1"/>
</dbReference>
<comment type="caution">
    <text evidence="1">The sequence shown here is derived from an EMBL/GenBank/DDBJ whole genome shotgun (WGS) entry which is preliminary data.</text>
</comment>
<dbReference type="Gene3D" id="3.40.1350.10">
    <property type="match status" value="1"/>
</dbReference>
<evidence type="ECO:0008006" key="3">
    <source>
        <dbReference type="Google" id="ProtNLM"/>
    </source>
</evidence>
<evidence type="ECO:0000313" key="1">
    <source>
        <dbReference type="EMBL" id="MBO1511149.1"/>
    </source>
</evidence>
<keyword evidence="2" id="KW-1185">Reference proteome</keyword>
<dbReference type="EMBL" id="JAGDEL010000003">
    <property type="protein sequence ID" value="MBO1511149.1"/>
    <property type="molecule type" value="Genomic_DNA"/>
</dbReference>
<accession>A0ABS3MZ74</accession>
<name>A0ABS3MZ74_9BACI</name>